<organism evidence="1">
    <name type="scientific">Nicotiana tabacum</name>
    <name type="common">Common tobacco</name>
    <dbReference type="NCBI Taxonomy" id="4097"/>
    <lineage>
        <taxon>Eukaryota</taxon>
        <taxon>Viridiplantae</taxon>
        <taxon>Streptophyta</taxon>
        <taxon>Embryophyta</taxon>
        <taxon>Tracheophyta</taxon>
        <taxon>Spermatophyta</taxon>
        <taxon>Magnoliopsida</taxon>
        <taxon>eudicotyledons</taxon>
        <taxon>Gunneridae</taxon>
        <taxon>Pentapetalae</taxon>
        <taxon>asterids</taxon>
        <taxon>lamiids</taxon>
        <taxon>Solanales</taxon>
        <taxon>Solanaceae</taxon>
        <taxon>Nicotianoideae</taxon>
        <taxon>Nicotianeae</taxon>
        <taxon>Nicotiana</taxon>
    </lineage>
</organism>
<reference evidence="1" key="1">
    <citation type="submission" date="2025-08" db="UniProtKB">
        <authorList>
            <consortium name="RefSeq"/>
        </authorList>
    </citation>
    <scope>IDENTIFICATION</scope>
</reference>
<protein>
    <recommendedName>
        <fullName evidence="2">SpoVT-AbrB domain-containing protein</fullName>
    </recommendedName>
</protein>
<dbReference type="KEGG" id="nta:107806461"/>
<dbReference type="PANTHER" id="PTHR33240">
    <property type="entry name" value="OS08G0508500 PROTEIN"/>
    <property type="match status" value="1"/>
</dbReference>
<evidence type="ECO:0000313" key="1">
    <source>
        <dbReference type="RefSeq" id="XP_016486099.1"/>
    </source>
</evidence>
<dbReference type="OrthoDB" id="1095202at2759"/>
<evidence type="ECO:0008006" key="2">
    <source>
        <dbReference type="Google" id="ProtNLM"/>
    </source>
</evidence>
<dbReference type="RefSeq" id="XP_016486099.1">
    <property type="nucleotide sequence ID" value="XM_016630613.1"/>
</dbReference>
<dbReference type="AlphaFoldDB" id="A0A1S4BB29"/>
<feature type="non-terminal residue" evidence="1">
    <location>
        <position position="127"/>
    </location>
</feature>
<dbReference type="PaxDb" id="4097-A0A1S4BB29"/>
<name>A0A1S4BB29_TOBAC</name>
<accession>A0A1S4BB29</accession>
<dbReference type="PANTHER" id="PTHR33240:SF8">
    <property type="entry name" value="OS03G0439900 PROTEIN"/>
    <property type="match status" value="1"/>
</dbReference>
<gene>
    <name evidence="1" type="primary">LOC107806461</name>
</gene>
<proteinExistence type="predicted"/>
<sequence length="127" mass="14602">MASEMTKGQITLPMNIARTIQNTKFHVIEGGMRYNALLRRPWINNMKAVPLTLHQVMKFPTSDGVKIVYGEQHAAKEMYTINKEIEDDEEEFLTPLAFITPDDSDATKSTIEELEQVILIEYLSERK</sequence>